<dbReference type="Gene3D" id="1.25.40.90">
    <property type="match status" value="1"/>
</dbReference>
<dbReference type="Gene3D" id="1.20.5.170">
    <property type="match status" value="1"/>
</dbReference>
<dbReference type="GO" id="GO:0005802">
    <property type="term" value="C:trans-Golgi network"/>
    <property type="evidence" value="ECO:0007669"/>
    <property type="project" value="UniProtKB-ARBA"/>
</dbReference>
<feature type="compositionally biased region" description="Low complexity" evidence="7">
    <location>
        <begin position="514"/>
        <end position="533"/>
    </location>
</feature>
<dbReference type="GO" id="GO:0006895">
    <property type="term" value="P:Golgi to endosome transport"/>
    <property type="evidence" value="ECO:0007669"/>
    <property type="project" value="UniProtKB-ARBA"/>
</dbReference>
<dbReference type="EMBL" id="JASNWA010000010">
    <property type="protein sequence ID" value="KAK3168124.1"/>
    <property type="molecule type" value="Genomic_DNA"/>
</dbReference>
<dbReference type="PROSITE" id="PS50180">
    <property type="entry name" value="GAE"/>
    <property type="match status" value="1"/>
</dbReference>
<dbReference type="GO" id="GO:0035091">
    <property type="term" value="F:phosphatidylinositol binding"/>
    <property type="evidence" value="ECO:0007669"/>
    <property type="project" value="InterPro"/>
</dbReference>
<feature type="compositionally biased region" description="Low complexity" evidence="7">
    <location>
        <begin position="469"/>
        <end position="481"/>
    </location>
</feature>
<sequence>MEAASARYAARDRFGAFGEPAQTPLQRYIQNAVDPQNYEPNLALDLEISDLINSKKGNAPREAAVAIVNYINHRNANVSLLALTLLDICVKNCGYPFHLQISTKEFLNELVRRFPERPPIRPSRVQLKILEAIEEWRQTICQTSRYKEDLGFIRDMHRLLSYKGYMFPEVRREDAAVLNPSDNLQSADEMEEEEKAAQSAKLQELIRRGGPEDLQEANRLMKVMAGYDTKHKTDYRAKAAEEVGKIQQKAKLLEERLQNFKAGDVVAEGDIFEAGDFGPGSRISSANFYQELANALQSAQPKIQKMCEEESDDSEAVAKLLEINDSIHRTIERYRLIKKGDLDAASKIPKGTLGASMGVSKTADNELSLIDFGVNEGPAPGSSADAGSSSGQKATSLQDDLLGLSVEDQDYGQGGGIALGFGANTNVPGPSLLSSTMQQSSAKPPTPSATPQPQQAPLPLKPNYDPFASLTSSHPSSRSTTPAPPSLLQQQATKPPQPASDPFAALSSPAPNTQQSQFPAPASSASLFDFASSKPTAPQPQLMSNSHQASNGTSADDDWNFASALPDDMTSLPPANDLIVSNTSVKIAFQVSRPGNSDSDVSIRASFSNNTPNLITEYTFQVAVTKGFTLKLTPQSGRTLQPNQKDGITQPIAVNGVSKGQANSVKMRWKASYKVAGDLRQEQGEVPSLGIA</sequence>
<evidence type="ECO:0000259" key="10">
    <source>
        <dbReference type="PROSITE" id="PS50909"/>
    </source>
</evidence>
<evidence type="ECO:0000313" key="11">
    <source>
        <dbReference type="EMBL" id="KAK3168124.1"/>
    </source>
</evidence>
<dbReference type="InterPro" id="IPR008153">
    <property type="entry name" value="GAE_dom"/>
</dbReference>
<dbReference type="GO" id="GO:0043328">
    <property type="term" value="P:protein transport to vacuole involved in ubiquitin-dependent protein catabolic process via the multivesicular body sorting pathway"/>
    <property type="evidence" value="ECO:0007669"/>
    <property type="project" value="TreeGrafter"/>
</dbReference>
<gene>
    <name evidence="11" type="ORF">OEA41_004570</name>
</gene>
<dbReference type="CDD" id="cd14235">
    <property type="entry name" value="GAT_GGA_fungi"/>
    <property type="match status" value="1"/>
</dbReference>
<dbReference type="InterPro" id="IPR008152">
    <property type="entry name" value="Clathrin_a/b/g-adaptin_app_Ig"/>
</dbReference>
<feature type="domain" description="GAT" evidence="10">
    <location>
        <begin position="195"/>
        <end position="339"/>
    </location>
</feature>
<dbReference type="SMART" id="SM00809">
    <property type="entry name" value="Alpha_adaptinC2"/>
    <property type="match status" value="1"/>
</dbReference>
<feature type="region of interest" description="Disordered" evidence="7">
    <location>
        <begin position="429"/>
        <end position="566"/>
    </location>
</feature>
<feature type="compositionally biased region" description="Polar residues" evidence="7">
    <location>
        <begin position="534"/>
        <end position="554"/>
    </location>
</feature>
<feature type="domain" description="GAE" evidence="9">
    <location>
        <begin position="570"/>
        <end position="690"/>
    </location>
</feature>
<dbReference type="Gene3D" id="1.20.58.160">
    <property type="match status" value="1"/>
</dbReference>
<dbReference type="GO" id="GO:0005829">
    <property type="term" value="C:cytosol"/>
    <property type="evidence" value="ECO:0007669"/>
    <property type="project" value="GOC"/>
</dbReference>
<dbReference type="Pfam" id="PF18308">
    <property type="entry name" value="GGA_N-GAT"/>
    <property type="match status" value="1"/>
</dbReference>
<dbReference type="SMART" id="SM00288">
    <property type="entry name" value="VHS"/>
    <property type="match status" value="1"/>
</dbReference>
<accession>A0AAD9YY46</accession>
<protein>
    <recommendedName>
        <fullName evidence="13">ADP-ribosylation factor-binding protein GGA1</fullName>
    </recommendedName>
</protein>
<dbReference type="InterPro" id="IPR052653">
    <property type="entry name" value="ARF-binding"/>
</dbReference>
<comment type="subunit">
    <text evidence="2">Component of the ESCRT-0 complex composed of HSE1 and VPS27.</text>
</comment>
<dbReference type="Pfam" id="PF00790">
    <property type="entry name" value="VHS"/>
    <property type="match status" value="1"/>
</dbReference>
<name>A0AAD9YY46_9LECA</name>
<dbReference type="FunFam" id="1.25.40.90:FF:000008">
    <property type="entry name" value="VHS domain protein"/>
    <property type="match status" value="1"/>
</dbReference>
<evidence type="ECO:0000256" key="5">
    <source>
        <dbReference type="ARBA" id="ARBA00023034"/>
    </source>
</evidence>
<dbReference type="InterPro" id="IPR038425">
    <property type="entry name" value="GAT_sf"/>
</dbReference>
<dbReference type="PROSITE" id="PS50179">
    <property type="entry name" value="VHS"/>
    <property type="match status" value="1"/>
</dbReference>
<evidence type="ECO:0008006" key="13">
    <source>
        <dbReference type="Google" id="ProtNLM"/>
    </source>
</evidence>
<comment type="subcellular location">
    <subcellularLocation>
        <location evidence="1">Golgi apparatus</location>
        <location evidence="1">trans-Golgi network</location>
    </subcellularLocation>
</comment>
<dbReference type="SUPFAM" id="SSF89009">
    <property type="entry name" value="GAT-like domain"/>
    <property type="match status" value="1"/>
</dbReference>
<dbReference type="Pfam" id="PF02883">
    <property type="entry name" value="Alpha_adaptinC2"/>
    <property type="match status" value="1"/>
</dbReference>
<dbReference type="InterPro" id="IPR013041">
    <property type="entry name" value="Clathrin_app_Ig-like_sf"/>
</dbReference>
<dbReference type="InterPro" id="IPR002014">
    <property type="entry name" value="VHS_dom"/>
</dbReference>
<feature type="compositionally biased region" description="Pro residues" evidence="7">
    <location>
        <begin position="444"/>
        <end position="460"/>
    </location>
</feature>
<dbReference type="AlphaFoldDB" id="A0AAD9YY46"/>
<dbReference type="InterPro" id="IPR004152">
    <property type="entry name" value="GAT_dom"/>
</dbReference>
<dbReference type="InterPro" id="IPR008942">
    <property type="entry name" value="ENTH_VHS"/>
</dbReference>
<evidence type="ECO:0000259" key="9">
    <source>
        <dbReference type="PROSITE" id="PS50180"/>
    </source>
</evidence>
<evidence type="ECO:0000256" key="1">
    <source>
        <dbReference type="ARBA" id="ARBA00004601"/>
    </source>
</evidence>
<dbReference type="FunFam" id="1.20.5.170:FF:000024">
    <property type="entry name" value="VHS domain-containing protein"/>
    <property type="match status" value="1"/>
</dbReference>
<dbReference type="GO" id="GO:0043130">
    <property type="term" value="F:ubiquitin binding"/>
    <property type="evidence" value="ECO:0007669"/>
    <property type="project" value="InterPro"/>
</dbReference>
<feature type="domain" description="VHS" evidence="8">
    <location>
        <begin position="32"/>
        <end position="168"/>
    </location>
</feature>
<feature type="region of interest" description="Disordered" evidence="7">
    <location>
        <begin position="371"/>
        <end position="395"/>
    </location>
</feature>
<proteinExistence type="predicted"/>
<keyword evidence="5" id="KW-0333">Golgi apparatus</keyword>
<evidence type="ECO:0000256" key="4">
    <source>
        <dbReference type="ARBA" id="ARBA00022927"/>
    </source>
</evidence>
<dbReference type="GO" id="GO:0006896">
    <property type="term" value="P:Golgi to vacuole transport"/>
    <property type="evidence" value="ECO:0007669"/>
    <property type="project" value="TreeGrafter"/>
</dbReference>
<dbReference type="Pfam" id="PF03127">
    <property type="entry name" value="GAT"/>
    <property type="match status" value="1"/>
</dbReference>
<dbReference type="PROSITE" id="PS50909">
    <property type="entry name" value="GAT"/>
    <property type="match status" value="1"/>
</dbReference>
<comment type="function">
    <text evidence="6">May play a role in the regulation of membrane traffic through the trans-Golgi network.</text>
</comment>
<evidence type="ECO:0000256" key="2">
    <source>
        <dbReference type="ARBA" id="ARBA00011446"/>
    </source>
</evidence>
<dbReference type="InterPro" id="IPR041198">
    <property type="entry name" value="GGA_N-GAT"/>
</dbReference>
<evidence type="ECO:0000313" key="12">
    <source>
        <dbReference type="Proteomes" id="UP001276659"/>
    </source>
</evidence>
<evidence type="ECO:0000256" key="3">
    <source>
        <dbReference type="ARBA" id="ARBA00022448"/>
    </source>
</evidence>
<dbReference type="SUPFAM" id="SSF48464">
    <property type="entry name" value="ENTH/VHS domain"/>
    <property type="match status" value="1"/>
</dbReference>
<organism evidence="11 12">
    <name type="scientific">Lepraria neglecta</name>
    <dbReference type="NCBI Taxonomy" id="209136"/>
    <lineage>
        <taxon>Eukaryota</taxon>
        <taxon>Fungi</taxon>
        <taxon>Dikarya</taxon>
        <taxon>Ascomycota</taxon>
        <taxon>Pezizomycotina</taxon>
        <taxon>Lecanoromycetes</taxon>
        <taxon>OSLEUM clade</taxon>
        <taxon>Lecanoromycetidae</taxon>
        <taxon>Lecanorales</taxon>
        <taxon>Lecanorineae</taxon>
        <taxon>Stereocaulaceae</taxon>
        <taxon>Lepraria</taxon>
    </lineage>
</organism>
<reference evidence="11" key="1">
    <citation type="submission" date="2022-11" db="EMBL/GenBank/DDBJ databases">
        <title>Chromosomal genome sequence assembly and mating type (MAT) locus characterization of the leprose asexual lichenized fungus Lepraria neglecta (Nyl.) Erichsen.</title>
        <authorList>
            <person name="Allen J.L."/>
            <person name="Pfeffer B."/>
        </authorList>
    </citation>
    <scope>NUCLEOTIDE SEQUENCE</scope>
    <source>
        <strain evidence="11">Allen 5258</strain>
    </source>
</reference>
<comment type="caution">
    <text evidence="11">The sequence shown here is derived from an EMBL/GenBank/DDBJ whole genome shotgun (WGS) entry which is preliminary data.</text>
</comment>
<keyword evidence="12" id="KW-1185">Reference proteome</keyword>
<dbReference type="SUPFAM" id="SSF49348">
    <property type="entry name" value="Clathrin adaptor appendage domain"/>
    <property type="match status" value="1"/>
</dbReference>
<dbReference type="PANTHER" id="PTHR47180:SF1">
    <property type="entry name" value="ADP-RIBOSYLATION FACTOR-BINDING PROTEIN GGA1-RELATED"/>
    <property type="match status" value="1"/>
</dbReference>
<evidence type="ECO:0000256" key="6">
    <source>
        <dbReference type="ARBA" id="ARBA00053552"/>
    </source>
</evidence>
<dbReference type="PANTHER" id="PTHR47180">
    <property type="entry name" value="ADP-RIBOSYLATION FACTOR-BINDING PROTEIN GGA1-RELATED"/>
    <property type="match status" value="1"/>
</dbReference>
<dbReference type="Proteomes" id="UP001276659">
    <property type="component" value="Unassembled WGS sequence"/>
</dbReference>
<evidence type="ECO:0000259" key="8">
    <source>
        <dbReference type="PROSITE" id="PS50179"/>
    </source>
</evidence>
<keyword evidence="3" id="KW-0813">Transport</keyword>
<dbReference type="CDD" id="cd16998">
    <property type="entry name" value="VHS_GGA_fungi"/>
    <property type="match status" value="1"/>
</dbReference>
<keyword evidence="4" id="KW-0653">Protein transport</keyword>
<dbReference type="Gene3D" id="2.60.40.1230">
    <property type="match status" value="1"/>
</dbReference>
<evidence type="ECO:0000256" key="7">
    <source>
        <dbReference type="SAM" id="MobiDB-lite"/>
    </source>
</evidence>
<feature type="compositionally biased region" description="Low complexity" evidence="7">
    <location>
        <begin position="377"/>
        <end position="391"/>
    </location>
</feature>